<feature type="non-terminal residue" evidence="2">
    <location>
        <position position="187"/>
    </location>
</feature>
<dbReference type="EMBL" id="JADIMS010000044">
    <property type="protein sequence ID" value="MBO8449999.1"/>
    <property type="molecule type" value="Genomic_DNA"/>
</dbReference>
<name>A0A9D9HGH2_9SPIR</name>
<organism evidence="2 3">
    <name type="scientific">Candidatus Avitreponema avistercoris</name>
    <dbReference type="NCBI Taxonomy" id="2840705"/>
    <lineage>
        <taxon>Bacteria</taxon>
        <taxon>Pseudomonadati</taxon>
        <taxon>Spirochaetota</taxon>
        <taxon>Spirochaetia</taxon>
        <taxon>Spirochaetales</taxon>
        <taxon>Candidatus Avitreponema</taxon>
    </lineage>
</organism>
<dbReference type="Proteomes" id="UP000823616">
    <property type="component" value="Unassembled WGS sequence"/>
</dbReference>
<reference evidence="2" key="2">
    <citation type="journal article" date="2021" name="PeerJ">
        <title>Extensive microbial diversity within the chicken gut microbiome revealed by metagenomics and culture.</title>
        <authorList>
            <person name="Gilroy R."/>
            <person name="Ravi A."/>
            <person name="Getino M."/>
            <person name="Pursley I."/>
            <person name="Horton D.L."/>
            <person name="Alikhan N.F."/>
            <person name="Baker D."/>
            <person name="Gharbi K."/>
            <person name="Hall N."/>
            <person name="Watson M."/>
            <person name="Adriaenssens E.M."/>
            <person name="Foster-Nyarko E."/>
            <person name="Jarju S."/>
            <person name="Secka A."/>
            <person name="Antonio M."/>
            <person name="Oren A."/>
            <person name="Chaudhuri R.R."/>
            <person name="La Ragione R."/>
            <person name="Hildebrand F."/>
            <person name="Pallen M.J."/>
        </authorList>
    </citation>
    <scope>NUCLEOTIDE SEQUENCE</scope>
    <source>
        <strain evidence="2">B3-4054</strain>
    </source>
</reference>
<evidence type="ECO:0000313" key="2">
    <source>
        <dbReference type="EMBL" id="MBO8449999.1"/>
    </source>
</evidence>
<evidence type="ECO:0000256" key="1">
    <source>
        <dbReference type="SAM" id="SignalP"/>
    </source>
</evidence>
<dbReference type="AlphaFoldDB" id="A0A9D9HGH2"/>
<protein>
    <submittedName>
        <fullName evidence="2">Uncharacterized protein</fullName>
    </submittedName>
</protein>
<dbReference type="PROSITE" id="PS51257">
    <property type="entry name" value="PROKAR_LIPOPROTEIN"/>
    <property type="match status" value="1"/>
</dbReference>
<comment type="caution">
    <text evidence="2">The sequence shown here is derived from an EMBL/GenBank/DDBJ whole genome shotgun (WGS) entry which is preliminary data.</text>
</comment>
<feature type="chain" id="PRO_5039194316" evidence="1">
    <location>
        <begin position="24"/>
        <end position="187"/>
    </location>
</feature>
<gene>
    <name evidence="2" type="ORF">IAA96_02730</name>
</gene>
<keyword evidence="1" id="KW-0732">Signal</keyword>
<accession>A0A9D9HGH2</accession>
<proteinExistence type="predicted"/>
<feature type="signal peptide" evidence="1">
    <location>
        <begin position="1"/>
        <end position="23"/>
    </location>
</feature>
<dbReference type="InterPro" id="IPR036278">
    <property type="entry name" value="Sialidase_sf"/>
</dbReference>
<sequence length="187" mass="20355">MTDQKRLYLFPLLALAALLPVLSACTNEPIFSTIESEIPLRDPTLEGKVPSLVQFQGYLYACNGRLKRKLGIAAPGSWQEVARPENRRCAALAATDSTLYGLFQNGAWQDGKIYSSTDGVKWSASPLSDGPDTVNRLFPTEGGFYTVTYEGTGTEQNPASSYTIYKYDGSWTKLDSSALNGNVPLGI</sequence>
<dbReference type="SUPFAM" id="SSF50939">
    <property type="entry name" value="Sialidases"/>
    <property type="match status" value="1"/>
</dbReference>
<evidence type="ECO:0000313" key="3">
    <source>
        <dbReference type="Proteomes" id="UP000823616"/>
    </source>
</evidence>
<reference evidence="2" key="1">
    <citation type="submission" date="2020-10" db="EMBL/GenBank/DDBJ databases">
        <authorList>
            <person name="Gilroy R."/>
        </authorList>
    </citation>
    <scope>NUCLEOTIDE SEQUENCE</scope>
    <source>
        <strain evidence="2">B3-4054</strain>
    </source>
</reference>